<dbReference type="WBParaSite" id="SBAD_0000673101-mRNA-1">
    <property type="protein sequence ID" value="SBAD_0000673101-mRNA-1"/>
    <property type="gene ID" value="SBAD_0000673101"/>
</dbReference>
<evidence type="ECO:0000313" key="3">
    <source>
        <dbReference type="EMBL" id="VDP10136.1"/>
    </source>
</evidence>
<keyword evidence="1" id="KW-0175">Coiled coil</keyword>
<feature type="coiled-coil region" evidence="1">
    <location>
        <begin position="63"/>
        <end position="100"/>
    </location>
</feature>
<feature type="region of interest" description="Disordered" evidence="2">
    <location>
        <begin position="316"/>
        <end position="347"/>
    </location>
</feature>
<gene>
    <name evidence="3" type="ORF">SBAD_LOCUS6481</name>
</gene>
<name>A0A183IS84_9BILA</name>
<dbReference type="Proteomes" id="UP000270296">
    <property type="component" value="Unassembled WGS sequence"/>
</dbReference>
<reference evidence="5" key="1">
    <citation type="submission" date="2016-06" db="UniProtKB">
        <authorList>
            <consortium name="WormBaseParasite"/>
        </authorList>
    </citation>
    <scope>IDENTIFICATION</scope>
</reference>
<feature type="region of interest" description="Disordered" evidence="2">
    <location>
        <begin position="174"/>
        <end position="263"/>
    </location>
</feature>
<evidence type="ECO:0000256" key="2">
    <source>
        <dbReference type="SAM" id="MobiDB-lite"/>
    </source>
</evidence>
<organism evidence="5">
    <name type="scientific">Soboliphyme baturini</name>
    <dbReference type="NCBI Taxonomy" id="241478"/>
    <lineage>
        <taxon>Eukaryota</taxon>
        <taxon>Metazoa</taxon>
        <taxon>Ecdysozoa</taxon>
        <taxon>Nematoda</taxon>
        <taxon>Enoplea</taxon>
        <taxon>Dorylaimia</taxon>
        <taxon>Dioctophymatida</taxon>
        <taxon>Dioctophymatoidea</taxon>
        <taxon>Soboliphymatidae</taxon>
        <taxon>Soboliphyme</taxon>
    </lineage>
</organism>
<dbReference type="EMBL" id="UZAM01009794">
    <property type="protein sequence ID" value="VDP10136.1"/>
    <property type="molecule type" value="Genomic_DNA"/>
</dbReference>
<dbReference type="AlphaFoldDB" id="A0A183IS84"/>
<reference evidence="3 4" key="2">
    <citation type="submission" date="2018-11" db="EMBL/GenBank/DDBJ databases">
        <authorList>
            <consortium name="Pathogen Informatics"/>
        </authorList>
    </citation>
    <scope>NUCLEOTIDE SEQUENCE [LARGE SCALE GENOMIC DNA]</scope>
</reference>
<accession>A0A183IS84</accession>
<keyword evidence="4" id="KW-1185">Reference proteome</keyword>
<feature type="compositionally biased region" description="Polar residues" evidence="2">
    <location>
        <begin position="175"/>
        <end position="200"/>
    </location>
</feature>
<feature type="compositionally biased region" description="Acidic residues" evidence="2">
    <location>
        <begin position="322"/>
        <end position="333"/>
    </location>
</feature>
<evidence type="ECO:0000313" key="4">
    <source>
        <dbReference type="Proteomes" id="UP000270296"/>
    </source>
</evidence>
<proteinExistence type="predicted"/>
<protein>
    <submittedName>
        <fullName evidence="5">Epidermal growth factor receptor substrate 15-like 1</fullName>
    </submittedName>
</protein>
<evidence type="ECO:0000313" key="5">
    <source>
        <dbReference type="WBParaSite" id="SBAD_0000673101-mRNA-1"/>
    </source>
</evidence>
<sequence length="347" mass="38885">MIKERKELLEENYAMREKIVEYELKVAELGPEAAAAKESEISRLRAEMEHQRVVFNNAESSFKERAQNQQRILEQSQQLLRAQAEQIKRFSKEVAELKFRLGPKTYFRRPNHHRKADHTADQGSDSGSSLLDEFIPGDALAFLKNRFIELDHDLAKMNIMVSRCDHYDEVLGQELTPSQNRPSVSAGQPETGRVSSQNVVTAAEGKSEIEEDVGDVTMIAGPSRPEGFQTTNPPRSPAEPRQKTEDGEVPIKSPPTNTVKPRPSQLIVSDAVAVEPAEYPQETSAKAEVVKKETFAEVDPFIQKYLTLTKRSKELNSKAATEAEDNEDLETADFEAGSVQGGNDFDW</sequence>
<evidence type="ECO:0000256" key="1">
    <source>
        <dbReference type="SAM" id="Coils"/>
    </source>
</evidence>
<feature type="region of interest" description="Disordered" evidence="2">
    <location>
        <begin position="108"/>
        <end position="127"/>
    </location>
</feature>